<protein>
    <submittedName>
        <fullName evidence="1">Uncharacterized protein</fullName>
    </submittedName>
</protein>
<dbReference type="KEGG" id="vg:29067974"/>
<proteinExistence type="predicted"/>
<organism evidence="1 2">
    <name type="scientific">Gordonia phage Jumbo</name>
    <dbReference type="NCBI Taxonomy" id="1887650"/>
    <lineage>
        <taxon>Viruses</taxon>
        <taxon>Duplodnaviria</taxon>
        <taxon>Heunggongvirae</taxon>
        <taxon>Uroviricota</taxon>
        <taxon>Caudoviricetes</taxon>
        <taxon>Gorjumvirus</taxon>
        <taxon>Gorjumvirus jumbo</taxon>
    </lineage>
</organism>
<sequence length="127" mass="14411">MENMTHGEIQDHLVKVKGIYERVKNTRASSKDIEDWNDFIQQDGVGKLIDIIESLVGRSDRKITVHLFKSSGKYYTEELWDLPIVGSHVSPDCMKDSPTFRRIGGTGAVLIPSQEPWGYPHLFPAIK</sequence>
<evidence type="ECO:0000313" key="1">
    <source>
        <dbReference type="EMBL" id="AOE44592.1"/>
    </source>
</evidence>
<keyword evidence="2" id="KW-1185">Reference proteome</keyword>
<dbReference type="GeneID" id="29067974"/>
<gene>
    <name evidence="1" type="primary">84</name>
    <name evidence="1" type="ORF">SEA_JUMBO_84</name>
</gene>
<dbReference type="Proteomes" id="UP000203357">
    <property type="component" value="Segment"/>
</dbReference>
<accession>A0A1B3B0R9</accession>
<dbReference type="RefSeq" id="YP_009291049.1">
    <property type="nucleotide sequence ID" value="NC_031109.1"/>
</dbReference>
<evidence type="ECO:0000313" key="2">
    <source>
        <dbReference type="Proteomes" id="UP000203357"/>
    </source>
</evidence>
<reference evidence="2" key="1">
    <citation type="submission" date="2016-07" db="EMBL/GenBank/DDBJ databases">
        <authorList>
            <person name="Florea S."/>
            <person name="Webb J.S."/>
            <person name="Jaromczyk J."/>
            <person name="Schardl C.L."/>
        </authorList>
    </citation>
    <scope>NUCLEOTIDE SEQUENCE [LARGE SCALE GENOMIC DNA]</scope>
</reference>
<name>A0A1B3B0R9_9CAUD</name>
<dbReference type="EMBL" id="KX557281">
    <property type="protein sequence ID" value="AOE44592.1"/>
    <property type="molecule type" value="Genomic_DNA"/>
</dbReference>